<feature type="compositionally biased region" description="Polar residues" evidence="5">
    <location>
        <begin position="1"/>
        <end position="10"/>
    </location>
</feature>
<dbReference type="GO" id="GO:0005886">
    <property type="term" value="C:plasma membrane"/>
    <property type="evidence" value="ECO:0007669"/>
    <property type="project" value="TreeGrafter"/>
</dbReference>
<feature type="transmembrane region" description="Helical" evidence="6">
    <location>
        <begin position="101"/>
        <end position="124"/>
    </location>
</feature>
<dbReference type="InterPro" id="IPR036259">
    <property type="entry name" value="MFS_trans_sf"/>
</dbReference>
<organism evidence="7">
    <name type="scientific">Rosellinia necatrix</name>
    <name type="common">White root-rot fungus</name>
    <dbReference type="NCBI Taxonomy" id="77044"/>
    <lineage>
        <taxon>Eukaryota</taxon>
        <taxon>Fungi</taxon>
        <taxon>Dikarya</taxon>
        <taxon>Ascomycota</taxon>
        <taxon>Pezizomycotina</taxon>
        <taxon>Sordariomycetes</taxon>
        <taxon>Xylariomycetidae</taxon>
        <taxon>Xylariales</taxon>
        <taxon>Xylariaceae</taxon>
        <taxon>Rosellinia</taxon>
    </lineage>
</organism>
<proteinExistence type="predicted"/>
<dbReference type="SUPFAM" id="SSF103473">
    <property type="entry name" value="MFS general substrate transporter"/>
    <property type="match status" value="1"/>
</dbReference>
<dbReference type="AlphaFoldDB" id="A0A1S8A6E0"/>
<accession>A0A1S8A6E0</accession>
<evidence type="ECO:0000256" key="3">
    <source>
        <dbReference type="ARBA" id="ARBA00022989"/>
    </source>
</evidence>
<gene>
    <name evidence="7" type="ORF">SAMD00023353_1100020</name>
</gene>
<keyword evidence="8" id="KW-1185">Reference proteome</keyword>
<feature type="region of interest" description="Disordered" evidence="5">
    <location>
        <begin position="1"/>
        <end position="73"/>
    </location>
</feature>
<sequence length="162" mass="17257">MSTPNTSAASSRPPLDDGEKAEPVPRTSSSSSHDSKSSRDIRSSSSSFAPRAGGDAEQQDQLERCSTKHSAIGDAPIQPIDSIVEIPDEFYNRLPAHRKTIILALMSFSAFLSPVSSTSVLAATPEVASEYDTTGSIVNLVNALYLFFMGLSPIVWGPLSQV</sequence>
<keyword evidence="3 6" id="KW-1133">Transmembrane helix</keyword>
<dbReference type="EMBL" id="DF977456">
    <property type="protein sequence ID" value="GAW25674.1"/>
    <property type="molecule type" value="Genomic_DNA"/>
</dbReference>
<feature type="compositionally biased region" description="Basic and acidic residues" evidence="5">
    <location>
        <begin position="14"/>
        <end position="23"/>
    </location>
</feature>
<dbReference type="Gene3D" id="1.20.1720.10">
    <property type="entry name" value="Multidrug resistance protein D"/>
    <property type="match status" value="1"/>
</dbReference>
<reference evidence="7" key="1">
    <citation type="submission" date="2016-03" db="EMBL/GenBank/DDBJ databases">
        <title>Draft genome sequence of Rosellinia necatrix.</title>
        <authorList>
            <person name="Kanematsu S."/>
        </authorList>
    </citation>
    <scope>NUCLEOTIDE SEQUENCE [LARGE SCALE GENOMIC DNA]</scope>
    <source>
        <strain evidence="7">W97</strain>
    </source>
</reference>
<evidence type="ECO:0000313" key="8">
    <source>
        <dbReference type="Proteomes" id="UP000054516"/>
    </source>
</evidence>
<protein>
    <submittedName>
        <fullName evidence="7">Putative major facilitator superfamily transporter protein</fullName>
    </submittedName>
</protein>
<evidence type="ECO:0000256" key="6">
    <source>
        <dbReference type="SAM" id="Phobius"/>
    </source>
</evidence>
<feature type="transmembrane region" description="Helical" evidence="6">
    <location>
        <begin position="136"/>
        <end position="156"/>
    </location>
</feature>
<keyword evidence="4 6" id="KW-0472">Membrane</keyword>
<dbReference type="PANTHER" id="PTHR23502:SF64">
    <property type="entry name" value="TRANSPORTER, PUTATIVE (AFU_ORTHOLOGUE AFUA_3G11760)-RELATED"/>
    <property type="match status" value="1"/>
</dbReference>
<evidence type="ECO:0000256" key="5">
    <source>
        <dbReference type="SAM" id="MobiDB-lite"/>
    </source>
</evidence>
<name>A0A1S8A6E0_ROSNE</name>
<comment type="subcellular location">
    <subcellularLocation>
        <location evidence="1">Membrane</location>
        <topology evidence="1">Multi-pass membrane protein</topology>
    </subcellularLocation>
</comment>
<dbReference type="GO" id="GO:0022857">
    <property type="term" value="F:transmembrane transporter activity"/>
    <property type="evidence" value="ECO:0007669"/>
    <property type="project" value="TreeGrafter"/>
</dbReference>
<dbReference type="Proteomes" id="UP000054516">
    <property type="component" value="Unassembled WGS sequence"/>
</dbReference>
<keyword evidence="2 6" id="KW-0812">Transmembrane</keyword>
<evidence type="ECO:0000256" key="2">
    <source>
        <dbReference type="ARBA" id="ARBA00022692"/>
    </source>
</evidence>
<feature type="compositionally biased region" description="Basic and acidic residues" evidence="5">
    <location>
        <begin position="33"/>
        <end position="42"/>
    </location>
</feature>
<evidence type="ECO:0000256" key="4">
    <source>
        <dbReference type="ARBA" id="ARBA00023136"/>
    </source>
</evidence>
<evidence type="ECO:0000256" key="1">
    <source>
        <dbReference type="ARBA" id="ARBA00004141"/>
    </source>
</evidence>
<dbReference type="OrthoDB" id="3066029at2759"/>
<evidence type="ECO:0000313" key="7">
    <source>
        <dbReference type="EMBL" id="GAW25674.1"/>
    </source>
</evidence>
<dbReference type="PANTHER" id="PTHR23502">
    <property type="entry name" value="MAJOR FACILITATOR SUPERFAMILY"/>
    <property type="match status" value="1"/>
</dbReference>